<dbReference type="EMBL" id="GBRH01184432">
    <property type="protein sequence ID" value="JAE13464.1"/>
    <property type="molecule type" value="Transcribed_RNA"/>
</dbReference>
<sequence length="49" mass="5644">MRPTYSDQLIPGEISDLQTKAWIFFGLCEEGNEEERIGRKGCIGERTLR</sequence>
<protein>
    <submittedName>
        <fullName evidence="1">Uncharacterized protein</fullName>
    </submittedName>
</protein>
<name>A0A0A9FQC3_ARUDO</name>
<evidence type="ECO:0000313" key="1">
    <source>
        <dbReference type="EMBL" id="JAE13464.1"/>
    </source>
</evidence>
<proteinExistence type="predicted"/>
<reference evidence="1" key="2">
    <citation type="journal article" date="2015" name="Data Brief">
        <title>Shoot transcriptome of the giant reed, Arundo donax.</title>
        <authorList>
            <person name="Barrero R.A."/>
            <person name="Guerrero F.D."/>
            <person name="Moolhuijzen P."/>
            <person name="Goolsby J.A."/>
            <person name="Tidwell J."/>
            <person name="Bellgard S.E."/>
            <person name="Bellgard M.I."/>
        </authorList>
    </citation>
    <scope>NUCLEOTIDE SEQUENCE</scope>
    <source>
        <tissue evidence="1">Shoot tissue taken approximately 20 cm above the soil surface</tissue>
    </source>
</reference>
<organism evidence="1">
    <name type="scientific">Arundo donax</name>
    <name type="common">Giant reed</name>
    <name type="synonym">Donax arundinaceus</name>
    <dbReference type="NCBI Taxonomy" id="35708"/>
    <lineage>
        <taxon>Eukaryota</taxon>
        <taxon>Viridiplantae</taxon>
        <taxon>Streptophyta</taxon>
        <taxon>Embryophyta</taxon>
        <taxon>Tracheophyta</taxon>
        <taxon>Spermatophyta</taxon>
        <taxon>Magnoliopsida</taxon>
        <taxon>Liliopsida</taxon>
        <taxon>Poales</taxon>
        <taxon>Poaceae</taxon>
        <taxon>PACMAD clade</taxon>
        <taxon>Arundinoideae</taxon>
        <taxon>Arundineae</taxon>
        <taxon>Arundo</taxon>
    </lineage>
</organism>
<accession>A0A0A9FQC3</accession>
<dbReference type="AlphaFoldDB" id="A0A0A9FQC3"/>
<reference evidence="1" key="1">
    <citation type="submission" date="2014-09" db="EMBL/GenBank/DDBJ databases">
        <authorList>
            <person name="Magalhaes I.L.F."/>
            <person name="Oliveira U."/>
            <person name="Santos F.R."/>
            <person name="Vidigal T.H.D.A."/>
            <person name="Brescovit A.D."/>
            <person name="Santos A.J."/>
        </authorList>
    </citation>
    <scope>NUCLEOTIDE SEQUENCE</scope>
    <source>
        <tissue evidence="1">Shoot tissue taken approximately 20 cm above the soil surface</tissue>
    </source>
</reference>